<evidence type="ECO:0000313" key="2">
    <source>
        <dbReference type="EMBL" id="HAE5822727.1"/>
    </source>
</evidence>
<feature type="non-terminal residue" evidence="2">
    <location>
        <position position="52"/>
    </location>
</feature>
<evidence type="ECO:0000256" key="1">
    <source>
        <dbReference type="SAM" id="Phobius"/>
    </source>
</evidence>
<dbReference type="AlphaFoldDB" id="A0A733M590"/>
<comment type="caution">
    <text evidence="2">The sequence shown here is derived from an EMBL/GenBank/DDBJ whole genome shotgun (WGS) entry which is preliminary data.</text>
</comment>
<reference evidence="2" key="2">
    <citation type="submission" date="2018-07" db="EMBL/GenBank/DDBJ databases">
        <authorList>
            <consortium name="NCBI Pathogen Detection Project"/>
        </authorList>
    </citation>
    <scope>NUCLEOTIDE SEQUENCE</scope>
    <source>
        <strain evidence="2">15-6088</strain>
    </source>
</reference>
<proteinExistence type="predicted"/>
<keyword evidence="1" id="KW-0472">Membrane</keyword>
<sequence length="52" mass="6381">MFKRYLWKLCWLAFALVKRGESMKKTYLVVIVLFFISTKVYTLLHNNIFFCR</sequence>
<feature type="transmembrane region" description="Helical" evidence="1">
    <location>
        <begin position="30"/>
        <end position="50"/>
    </location>
</feature>
<protein>
    <submittedName>
        <fullName evidence="2">PhoPQ-regulated protein</fullName>
    </submittedName>
</protein>
<gene>
    <name evidence="2" type="ORF">G4I14_004552</name>
</gene>
<keyword evidence="1" id="KW-1133">Transmembrane helix</keyword>
<organism evidence="2">
    <name type="scientific">Salmonella enterica</name>
    <name type="common">Salmonella choleraesuis</name>
    <dbReference type="NCBI Taxonomy" id="28901"/>
    <lineage>
        <taxon>Bacteria</taxon>
        <taxon>Pseudomonadati</taxon>
        <taxon>Pseudomonadota</taxon>
        <taxon>Gammaproteobacteria</taxon>
        <taxon>Enterobacterales</taxon>
        <taxon>Enterobacteriaceae</taxon>
        <taxon>Salmonella</taxon>
    </lineage>
</organism>
<keyword evidence="1" id="KW-0812">Transmembrane</keyword>
<dbReference type="EMBL" id="DAASJU010000157">
    <property type="protein sequence ID" value="HAE5822727.1"/>
    <property type="molecule type" value="Genomic_DNA"/>
</dbReference>
<reference evidence="2" key="1">
    <citation type="journal article" date="2018" name="Genome Biol.">
        <title>SKESA: strategic k-mer extension for scrupulous assemblies.</title>
        <authorList>
            <person name="Souvorov A."/>
            <person name="Agarwala R."/>
            <person name="Lipman D.J."/>
        </authorList>
    </citation>
    <scope>NUCLEOTIDE SEQUENCE</scope>
    <source>
        <strain evidence="2">15-6088</strain>
    </source>
</reference>
<accession>A0A733M590</accession>
<name>A0A733M590_SALER</name>